<dbReference type="CDD" id="cd06530">
    <property type="entry name" value="S26_SPase_I"/>
    <property type="match status" value="1"/>
</dbReference>
<evidence type="ECO:0000313" key="11">
    <source>
        <dbReference type="Proteomes" id="UP001440599"/>
    </source>
</evidence>
<reference evidence="10 11" key="1">
    <citation type="submission" date="2024-03" db="EMBL/GenBank/DDBJ databases">
        <title>Human intestinal bacterial collection.</title>
        <authorList>
            <person name="Pauvert C."/>
            <person name="Hitch T.C.A."/>
            <person name="Clavel T."/>
        </authorList>
    </citation>
    <scope>NUCLEOTIDE SEQUENCE [LARGE SCALE GENOMIC DNA]</scope>
    <source>
        <strain evidence="10 11">CLA-AP-H34</strain>
    </source>
</reference>
<evidence type="ECO:0000256" key="5">
    <source>
        <dbReference type="ARBA" id="ARBA00022670"/>
    </source>
</evidence>
<sequence length="200" mass="21983">MAKDRQLTQEPEEELSSGDSLKLDLYFWLQALVMALVTLILLFTFVGRIIGVDGSSMYPTLHDRDMLLLQSVGYTPRQGDVVVLTKAFRDVDGPIVKRVIAVGGQTVDIDYAAGTVSVDGEVLDEPYINEAMLPPSYANQTHIEVPEGSIFVMGDNRNHSSDSRDVALGVIDERYVLGRAVCVLLPFQHFGLIPEGEQTA</sequence>
<dbReference type="Pfam" id="PF10502">
    <property type="entry name" value="Peptidase_S26"/>
    <property type="match status" value="1"/>
</dbReference>
<accession>A0ABV1ER32</accession>
<comment type="catalytic activity">
    <reaction evidence="1 7">
        <text>Cleavage of hydrophobic, N-terminal signal or leader sequences from secreted and periplasmic proteins.</text>
        <dbReference type="EC" id="3.4.21.89"/>
    </reaction>
</comment>
<dbReference type="PROSITE" id="PS00501">
    <property type="entry name" value="SPASE_I_1"/>
    <property type="match status" value="1"/>
</dbReference>
<evidence type="ECO:0000256" key="6">
    <source>
        <dbReference type="ARBA" id="ARBA00022801"/>
    </source>
</evidence>
<evidence type="ECO:0000256" key="4">
    <source>
        <dbReference type="ARBA" id="ARBA00013208"/>
    </source>
</evidence>
<feature type="transmembrane region" description="Helical" evidence="7">
    <location>
        <begin position="25"/>
        <end position="47"/>
    </location>
</feature>
<organism evidence="10 11">
    <name type="scientific">Flavonifractor hominis</name>
    <dbReference type="NCBI Taxonomy" id="3133178"/>
    <lineage>
        <taxon>Bacteria</taxon>
        <taxon>Bacillati</taxon>
        <taxon>Bacillota</taxon>
        <taxon>Clostridia</taxon>
        <taxon>Eubacteriales</taxon>
        <taxon>Oscillospiraceae</taxon>
        <taxon>Flavonifractor</taxon>
    </lineage>
</organism>
<comment type="caution">
    <text evidence="10">The sequence shown here is derived from an EMBL/GenBank/DDBJ whole genome shotgun (WGS) entry which is preliminary data.</text>
</comment>
<evidence type="ECO:0000256" key="8">
    <source>
        <dbReference type="RuleBase" id="RU362042"/>
    </source>
</evidence>
<gene>
    <name evidence="10" type="primary">lepB</name>
    <name evidence="10" type="ORF">WMO45_10990</name>
</gene>
<keyword evidence="7" id="KW-0812">Transmembrane</keyword>
<name>A0ABV1ER32_9FIRM</name>
<keyword evidence="11" id="KW-1185">Reference proteome</keyword>
<protein>
    <recommendedName>
        <fullName evidence="4 7">Signal peptidase I</fullName>
        <ecNumber evidence="4 7">3.4.21.89</ecNumber>
    </recommendedName>
</protein>
<keyword evidence="7" id="KW-0472">Membrane</keyword>
<proteinExistence type="inferred from homology"/>
<dbReference type="PANTHER" id="PTHR43390:SF1">
    <property type="entry name" value="CHLOROPLAST PROCESSING PEPTIDASE"/>
    <property type="match status" value="1"/>
</dbReference>
<keyword evidence="6 7" id="KW-0378">Hydrolase</keyword>
<dbReference type="InterPro" id="IPR019533">
    <property type="entry name" value="Peptidase_S26"/>
</dbReference>
<dbReference type="InterPro" id="IPR036286">
    <property type="entry name" value="LexA/Signal_pep-like_sf"/>
</dbReference>
<keyword evidence="5 7" id="KW-0645">Protease</keyword>
<keyword evidence="7" id="KW-1133">Transmembrane helix</keyword>
<dbReference type="Gene3D" id="2.10.109.10">
    <property type="entry name" value="Umud Fragment, subunit A"/>
    <property type="match status" value="1"/>
</dbReference>
<dbReference type="Proteomes" id="UP001440599">
    <property type="component" value="Unassembled WGS sequence"/>
</dbReference>
<dbReference type="InterPro" id="IPR019756">
    <property type="entry name" value="Pept_S26A_signal_pept_1_Ser-AS"/>
</dbReference>
<comment type="similarity">
    <text evidence="3 8">Belongs to the peptidase S26 family.</text>
</comment>
<dbReference type="GO" id="GO:0009003">
    <property type="term" value="F:signal peptidase activity"/>
    <property type="evidence" value="ECO:0007669"/>
    <property type="project" value="UniProtKB-EC"/>
</dbReference>
<comment type="subcellular location">
    <subcellularLocation>
        <location evidence="2">Cell membrane</location>
        <topology evidence="2">Single-pass type II membrane protein</topology>
    </subcellularLocation>
    <subcellularLocation>
        <location evidence="8">Membrane</location>
        <topology evidence="8">Single-pass type II membrane protein</topology>
    </subcellularLocation>
</comment>
<evidence type="ECO:0000256" key="7">
    <source>
        <dbReference type="RuleBase" id="RU003993"/>
    </source>
</evidence>
<dbReference type="InterPro" id="IPR019758">
    <property type="entry name" value="Pept_S26A_signal_pept_1_CS"/>
</dbReference>
<dbReference type="PROSITE" id="PS00761">
    <property type="entry name" value="SPASE_I_3"/>
    <property type="match status" value="1"/>
</dbReference>
<dbReference type="NCBIfam" id="TIGR02227">
    <property type="entry name" value="sigpep_I_bact"/>
    <property type="match status" value="1"/>
</dbReference>
<dbReference type="InterPro" id="IPR019757">
    <property type="entry name" value="Pept_S26A_signal_pept_1_Lys-AS"/>
</dbReference>
<dbReference type="EMBL" id="JBBMFT010000007">
    <property type="protein sequence ID" value="MEQ2457050.1"/>
    <property type="molecule type" value="Genomic_DNA"/>
</dbReference>
<evidence type="ECO:0000256" key="3">
    <source>
        <dbReference type="ARBA" id="ARBA00009370"/>
    </source>
</evidence>
<dbReference type="SUPFAM" id="SSF51306">
    <property type="entry name" value="LexA/Signal peptidase"/>
    <property type="match status" value="1"/>
</dbReference>
<dbReference type="PROSITE" id="PS00760">
    <property type="entry name" value="SPASE_I_2"/>
    <property type="match status" value="1"/>
</dbReference>
<dbReference type="PRINTS" id="PR00727">
    <property type="entry name" value="LEADERPTASE"/>
</dbReference>
<feature type="domain" description="Peptidase S26" evidence="9">
    <location>
        <begin position="28"/>
        <end position="183"/>
    </location>
</feature>
<evidence type="ECO:0000259" key="9">
    <source>
        <dbReference type="Pfam" id="PF10502"/>
    </source>
</evidence>
<dbReference type="PANTHER" id="PTHR43390">
    <property type="entry name" value="SIGNAL PEPTIDASE I"/>
    <property type="match status" value="1"/>
</dbReference>
<evidence type="ECO:0000313" key="10">
    <source>
        <dbReference type="EMBL" id="MEQ2457050.1"/>
    </source>
</evidence>
<evidence type="ECO:0000256" key="1">
    <source>
        <dbReference type="ARBA" id="ARBA00000677"/>
    </source>
</evidence>
<dbReference type="InterPro" id="IPR000223">
    <property type="entry name" value="Pept_S26A_signal_pept_1"/>
</dbReference>
<dbReference type="EC" id="3.4.21.89" evidence="4 7"/>
<evidence type="ECO:0000256" key="2">
    <source>
        <dbReference type="ARBA" id="ARBA00004401"/>
    </source>
</evidence>